<evidence type="ECO:0000256" key="1">
    <source>
        <dbReference type="SAM" id="Phobius"/>
    </source>
</evidence>
<reference evidence="2 3" key="1">
    <citation type="submission" date="2022-09" db="EMBL/GenBank/DDBJ databases">
        <authorList>
            <person name="Palmer J.M."/>
        </authorList>
    </citation>
    <scope>NUCLEOTIDE SEQUENCE [LARGE SCALE GENOMIC DNA]</scope>
    <source>
        <strain evidence="2 3">DSM 7382</strain>
    </source>
</reference>
<keyword evidence="1" id="KW-0812">Transmembrane</keyword>
<sequence length="200" mass="21646">MLTLLSILVVTGGICIPAITGLAFAWLPDVCAVPGIVYLGLSISAHVILTSLIVVRLALLRRKLLKTFGDDHGKPYFSLAVVLVESASLYTIWALTSLILYGKDSPGQFVFLPAQGQIQAVCTLLIIDWVASGRALSGETDLEGKSKLESVYFSSCVPPQPPESTYFSPTSSTSKLPIWRVDTSSHISIDKKIPMLSMYE</sequence>
<keyword evidence="1" id="KW-0472">Membrane</keyword>
<evidence type="ECO:0000313" key="3">
    <source>
        <dbReference type="Proteomes" id="UP001385951"/>
    </source>
</evidence>
<accession>A0AAW0FQP3</accession>
<name>A0AAW0FQP3_9APHY</name>
<organism evidence="2 3">
    <name type="scientific">Cerrena zonata</name>
    <dbReference type="NCBI Taxonomy" id="2478898"/>
    <lineage>
        <taxon>Eukaryota</taxon>
        <taxon>Fungi</taxon>
        <taxon>Dikarya</taxon>
        <taxon>Basidiomycota</taxon>
        <taxon>Agaricomycotina</taxon>
        <taxon>Agaricomycetes</taxon>
        <taxon>Polyporales</taxon>
        <taxon>Cerrenaceae</taxon>
        <taxon>Cerrena</taxon>
    </lineage>
</organism>
<keyword evidence="1" id="KW-1133">Transmembrane helix</keyword>
<dbReference type="EMBL" id="JASBNA010000032">
    <property type="protein sequence ID" value="KAK7683186.1"/>
    <property type="molecule type" value="Genomic_DNA"/>
</dbReference>
<feature type="transmembrane region" description="Helical" evidence="1">
    <location>
        <begin position="35"/>
        <end position="55"/>
    </location>
</feature>
<feature type="transmembrane region" description="Helical" evidence="1">
    <location>
        <begin position="76"/>
        <end position="101"/>
    </location>
</feature>
<dbReference type="Proteomes" id="UP001385951">
    <property type="component" value="Unassembled WGS sequence"/>
</dbReference>
<proteinExistence type="predicted"/>
<gene>
    <name evidence="2" type="ORF">QCA50_013859</name>
</gene>
<evidence type="ECO:0000313" key="2">
    <source>
        <dbReference type="EMBL" id="KAK7683186.1"/>
    </source>
</evidence>
<comment type="caution">
    <text evidence="2">The sequence shown here is derived from an EMBL/GenBank/DDBJ whole genome shotgun (WGS) entry which is preliminary data.</text>
</comment>
<dbReference type="AlphaFoldDB" id="A0AAW0FQP3"/>
<keyword evidence="3" id="KW-1185">Reference proteome</keyword>
<protein>
    <submittedName>
        <fullName evidence="2">Uncharacterized protein</fullName>
    </submittedName>
</protein>